<evidence type="ECO:0000256" key="6">
    <source>
        <dbReference type="ARBA" id="ARBA00022723"/>
    </source>
</evidence>
<keyword evidence="7" id="KW-0227">DNA damage</keyword>
<evidence type="ECO:0000256" key="3">
    <source>
        <dbReference type="ARBA" id="ARBA00012030"/>
    </source>
</evidence>
<dbReference type="InterPro" id="IPR051536">
    <property type="entry name" value="UDG_Type-4/5"/>
</dbReference>
<dbReference type="EMBL" id="UINC01022754">
    <property type="protein sequence ID" value="SVA93023.1"/>
    <property type="molecule type" value="Genomic_DNA"/>
</dbReference>
<evidence type="ECO:0000256" key="11">
    <source>
        <dbReference type="ARBA" id="ARBA00023204"/>
    </source>
</evidence>
<evidence type="ECO:0000256" key="8">
    <source>
        <dbReference type="ARBA" id="ARBA00022801"/>
    </source>
</evidence>
<feature type="domain" description="Uracil-DNA glycosylase-like" evidence="12">
    <location>
        <begin position="31"/>
        <end position="176"/>
    </location>
</feature>
<proteinExistence type="inferred from homology"/>
<dbReference type="PANTHER" id="PTHR33693:SF1">
    <property type="entry name" value="TYPE-4 URACIL-DNA GLYCOSYLASE"/>
    <property type="match status" value="1"/>
</dbReference>
<accession>A0A381ZWB4</accession>
<comment type="catalytic activity">
    <reaction evidence="1">
        <text>Hydrolyzes single-stranded DNA or mismatched double-stranded DNA and polynucleotides, releasing free uracil.</text>
        <dbReference type="EC" id="3.2.2.27"/>
    </reaction>
</comment>
<dbReference type="InterPro" id="IPR005122">
    <property type="entry name" value="Uracil-DNA_glycosylase-like"/>
</dbReference>
<dbReference type="InterPro" id="IPR036895">
    <property type="entry name" value="Uracil-DNA_glycosylase-like_sf"/>
</dbReference>
<name>A0A381ZWB4_9ZZZZ</name>
<evidence type="ECO:0000256" key="7">
    <source>
        <dbReference type="ARBA" id="ARBA00022763"/>
    </source>
</evidence>
<comment type="similarity">
    <text evidence="2">Belongs to the uracil-DNA glycosylase (UDG) superfamily. Type 4 (UDGa) family.</text>
</comment>
<dbReference type="PANTHER" id="PTHR33693">
    <property type="entry name" value="TYPE-5 URACIL-DNA GLYCOSYLASE"/>
    <property type="match status" value="1"/>
</dbReference>
<dbReference type="Gene3D" id="3.40.470.10">
    <property type="entry name" value="Uracil-DNA glycosylase-like domain"/>
    <property type="match status" value="1"/>
</dbReference>
<evidence type="ECO:0000256" key="5">
    <source>
        <dbReference type="ARBA" id="ARBA00022485"/>
    </source>
</evidence>
<keyword evidence="10" id="KW-0411">Iron-sulfur</keyword>
<evidence type="ECO:0000256" key="9">
    <source>
        <dbReference type="ARBA" id="ARBA00023004"/>
    </source>
</evidence>
<protein>
    <recommendedName>
        <fullName evidence="4">Type-4 uracil-DNA glycosylase</fullName>
        <ecNumber evidence="3">3.2.2.27</ecNumber>
    </recommendedName>
</protein>
<evidence type="ECO:0000256" key="4">
    <source>
        <dbReference type="ARBA" id="ARBA00019403"/>
    </source>
</evidence>
<dbReference type="GO" id="GO:0051539">
    <property type="term" value="F:4 iron, 4 sulfur cluster binding"/>
    <property type="evidence" value="ECO:0007669"/>
    <property type="project" value="UniProtKB-KW"/>
</dbReference>
<reference evidence="13" key="1">
    <citation type="submission" date="2018-05" db="EMBL/GenBank/DDBJ databases">
        <authorList>
            <person name="Lanie J.A."/>
            <person name="Ng W.-L."/>
            <person name="Kazmierczak K.M."/>
            <person name="Andrzejewski T.M."/>
            <person name="Davidsen T.M."/>
            <person name="Wayne K.J."/>
            <person name="Tettelin H."/>
            <person name="Glass J.I."/>
            <person name="Rusch D."/>
            <person name="Podicherti R."/>
            <person name="Tsui H.-C.T."/>
            <person name="Winkler M.E."/>
        </authorList>
    </citation>
    <scope>NUCLEOTIDE SEQUENCE</scope>
</reference>
<keyword evidence="9" id="KW-0408">Iron</keyword>
<keyword evidence="5" id="KW-0004">4Fe-4S</keyword>
<sequence>MNSNPTIKSINEKIIKCTKCDLCENRKNAVPGIGNEHADIVFVGEAPGRSEDKYGKPFIGSAGKKLDEALKYAGLTREEVYITNIVKCRPPKNRIPSDHEKIMCSMYLEKELLIIDPKIVCLMGNTAYHSILNGKEISKNHGKIIDKDDKTYFVTFHPAAMIYNKKLDAVFKNDIKKLVKIVKNLKKND</sequence>
<dbReference type="EC" id="3.2.2.27" evidence="3"/>
<dbReference type="GO" id="GO:0004844">
    <property type="term" value="F:uracil DNA N-glycosylase activity"/>
    <property type="evidence" value="ECO:0007669"/>
    <property type="project" value="UniProtKB-EC"/>
</dbReference>
<dbReference type="GO" id="GO:0046872">
    <property type="term" value="F:metal ion binding"/>
    <property type="evidence" value="ECO:0007669"/>
    <property type="project" value="UniProtKB-KW"/>
</dbReference>
<gene>
    <name evidence="13" type="ORF">METZ01_LOCUS145877</name>
</gene>
<dbReference type="Pfam" id="PF03167">
    <property type="entry name" value="UDG"/>
    <property type="match status" value="1"/>
</dbReference>
<dbReference type="SUPFAM" id="SSF52141">
    <property type="entry name" value="Uracil-DNA glycosylase-like"/>
    <property type="match status" value="1"/>
</dbReference>
<evidence type="ECO:0000256" key="2">
    <source>
        <dbReference type="ARBA" id="ARBA00006521"/>
    </source>
</evidence>
<dbReference type="SMART" id="SM00987">
    <property type="entry name" value="UreE_C"/>
    <property type="match status" value="1"/>
</dbReference>
<organism evidence="13">
    <name type="scientific">marine metagenome</name>
    <dbReference type="NCBI Taxonomy" id="408172"/>
    <lineage>
        <taxon>unclassified sequences</taxon>
        <taxon>metagenomes</taxon>
        <taxon>ecological metagenomes</taxon>
    </lineage>
</organism>
<dbReference type="GO" id="GO:0006281">
    <property type="term" value="P:DNA repair"/>
    <property type="evidence" value="ECO:0007669"/>
    <property type="project" value="UniProtKB-KW"/>
</dbReference>
<evidence type="ECO:0000313" key="13">
    <source>
        <dbReference type="EMBL" id="SVA93023.1"/>
    </source>
</evidence>
<evidence type="ECO:0000259" key="12">
    <source>
        <dbReference type="SMART" id="SM00986"/>
    </source>
</evidence>
<dbReference type="CDD" id="cd10030">
    <property type="entry name" value="UDG-F4_TTUDGA_SPO1dp_like"/>
    <property type="match status" value="1"/>
</dbReference>
<dbReference type="NCBIfam" id="TIGR00758">
    <property type="entry name" value="UDG_fam4"/>
    <property type="match status" value="1"/>
</dbReference>
<evidence type="ECO:0000256" key="10">
    <source>
        <dbReference type="ARBA" id="ARBA00023014"/>
    </source>
</evidence>
<keyword evidence="6" id="KW-0479">Metal-binding</keyword>
<dbReference type="AlphaFoldDB" id="A0A381ZWB4"/>
<keyword evidence="11" id="KW-0234">DNA repair</keyword>
<dbReference type="SMART" id="SM00986">
    <property type="entry name" value="UDG"/>
    <property type="match status" value="1"/>
</dbReference>
<evidence type="ECO:0000256" key="1">
    <source>
        <dbReference type="ARBA" id="ARBA00001400"/>
    </source>
</evidence>
<keyword evidence="8" id="KW-0378">Hydrolase</keyword>
<dbReference type="InterPro" id="IPR005273">
    <property type="entry name" value="Ura-DNA_glyco_family4"/>
</dbReference>